<comment type="similarity">
    <text evidence="1">Belongs to the DENND6 family.</text>
</comment>
<evidence type="ECO:0000256" key="1">
    <source>
        <dbReference type="ARBA" id="ARBA00007159"/>
    </source>
</evidence>
<dbReference type="Proteomes" id="UP001259832">
    <property type="component" value="Unassembled WGS sequence"/>
</dbReference>
<dbReference type="AlphaFoldDB" id="A0AAD9LJX6"/>
<evidence type="ECO:0000313" key="5">
    <source>
        <dbReference type="Proteomes" id="UP001259832"/>
    </source>
</evidence>
<protein>
    <submittedName>
        <fullName evidence="4">Protein DENND6</fullName>
    </submittedName>
</protein>
<sequence>MMDATHTELHAGAADGDSSEAQDLPSTYGLQALATVVFDIDSGQKLDALHPPSCGLSESAKTSLAHLSLPHCNNQDEGDTQFIVRFRNEQSDRELLFGFVLFRQQKDESRTRGYFQKALVVVTTKPYVDLYDRVLRVIGPLFFQVGPQVLAAVYNNINSWPELVYDSPVVLPLAGTFISCIIPKLLDYDNLDAIYESDEESPLHSHFIIEGDDDATDVPDFNDIEDDDDEEEDTEETVLVKEGKFVVSRRQHPPSPSFGDLLLSKRTYQSTPFEYSLCPTIFYYQNIGLYSSFVGLEESLWLLWQLAITGESFLILSPHARTCSQATLAFTSLIAPLQFQGDCRPYYTVYESDFDASYYLSYYNVSTSVLTACALASRQNNGVSNPKDVTIIGTTNPFFMKSLSHWPNALVFPFLEPPGAVGVDHAEVEGSGTVCLRIQKNVELDDFENSHRPMLLRRCPRYLVPDVTVLHQLVSPPEIHITQTTSHEEEPYVTINNAVLRKLLIQVDRLMKQHFRKLTKDFLHPFEQYFGIWKASGRRSNLYMSAEDYMKPFTLPGLLSSIKARKLPPQIKQSKWKALYTAFVKGPHFEPWFNYRRQRCIHDFANTLRTLRKSVDADLLVSSPFGDNLSQEQYQKLKKEMDVALALEKARSEVDKQQVRTIKKHMKAVKEKLRSFKQTQ</sequence>
<gene>
    <name evidence="4" type="ORF">P3T76_008524</name>
</gene>
<dbReference type="EMBL" id="JASMQC010000016">
    <property type="protein sequence ID" value="KAK1939140.1"/>
    <property type="molecule type" value="Genomic_DNA"/>
</dbReference>
<dbReference type="InterPro" id="IPR037516">
    <property type="entry name" value="Tripartite_DENN"/>
</dbReference>
<accession>A0AAD9LJX6</accession>
<dbReference type="PROSITE" id="PS50211">
    <property type="entry name" value="DENN"/>
    <property type="match status" value="1"/>
</dbReference>
<organism evidence="4 5">
    <name type="scientific">Phytophthora citrophthora</name>
    <dbReference type="NCBI Taxonomy" id="4793"/>
    <lineage>
        <taxon>Eukaryota</taxon>
        <taxon>Sar</taxon>
        <taxon>Stramenopiles</taxon>
        <taxon>Oomycota</taxon>
        <taxon>Peronosporomycetes</taxon>
        <taxon>Peronosporales</taxon>
        <taxon>Peronosporaceae</taxon>
        <taxon>Phytophthora</taxon>
    </lineage>
</organism>
<dbReference type="InterPro" id="IPR024224">
    <property type="entry name" value="DENND6"/>
</dbReference>
<reference evidence="4" key="1">
    <citation type="submission" date="2023-08" db="EMBL/GenBank/DDBJ databases">
        <title>Reference Genome Resource for the Citrus Pathogen Phytophthora citrophthora.</title>
        <authorList>
            <person name="Moller H."/>
            <person name="Coetzee B."/>
            <person name="Rose L.J."/>
            <person name="Van Niekerk J.M."/>
        </authorList>
    </citation>
    <scope>NUCLEOTIDE SEQUENCE</scope>
    <source>
        <strain evidence="4">STE-U-9442</strain>
    </source>
</reference>
<comment type="caution">
    <text evidence="4">The sequence shown here is derived from an EMBL/GenBank/DDBJ whole genome shotgun (WGS) entry which is preliminary data.</text>
</comment>
<feature type="region of interest" description="Disordered" evidence="2">
    <location>
        <begin position="1"/>
        <end position="23"/>
    </location>
</feature>
<dbReference type="GO" id="GO:0055037">
    <property type="term" value="C:recycling endosome"/>
    <property type="evidence" value="ECO:0007669"/>
    <property type="project" value="TreeGrafter"/>
</dbReference>
<proteinExistence type="inferred from homology"/>
<dbReference type="PANTHER" id="PTHR13677">
    <property type="entry name" value="LD41638P"/>
    <property type="match status" value="1"/>
</dbReference>
<evidence type="ECO:0000256" key="2">
    <source>
        <dbReference type="SAM" id="MobiDB-lite"/>
    </source>
</evidence>
<evidence type="ECO:0000313" key="4">
    <source>
        <dbReference type="EMBL" id="KAK1939140.1"/>
    </source>
</evidence>
<name>A0AAD9LJX6_9STRA</name>
<evidence type="ECO:0000259" key="3">
    <source>
        <dbReference type="PROSITE" id="PS50211"/>
    </source>
</evidence>
<keyword evidence="5" id="KW-1185">Reference proteome</keyword>
<dbReference type="PANTHER" id="PTHR13677:SF0">
    <property type="entry name" value="LD41638P"/>
    <property type="match status" value="1"/>
</dbReference>
<feature type="domain" description="UDENN" evidence="3">
    <location>
        <begin position="31"/>
        <end position="594"/>
    </location>
</feature>
<dbReference type="GO" id="GO:0005085">
    <property type="term" value="F:guanyl-nucleotide exchange factor activity"/>
    <property type="evidence" value="ECO:0007669"/>
    <property type="project" value="InterPro"/>
</dbReference>